<dbReference type="PANTHER" id="PTHR24637:SF310">
    <property type="entry name" value="NEMATODE CUTICLE COLLAGEN N-TERMINAL DOMAIN-CONTAINING PROTEIN"/>
    <property type="match status" value="1"/>
</dbReference>
<organism evidence="7">
    <name type="scientific">Enterobius vermicularis</name>
    <name type="common">Human pinworm</name>
    <dbReference type="NCBI Taxonomy" id="51028"/>
    <lineage>
        <taxon>Eukaryota</taxon>
        <taxon>Metazoa</taxon>
        <taxon>Ecdysozoa</taxon>
        <taxon>Nematoda</taxon>
        <taxon>Chromadorea</taxon>
        <taxon>Rhabditida</taxon>
        <taxon>Spirurina</taxon>
        <taxon>Oxyuridomorpha</taxon>
        <taxon>Oxyuroidea</taxon>
        <taxon>Oxyuridae</taxon>
        <taxon>Enterobius</taxon>
    </lineage>
</organism>
<feature type="transmembrane region" description="Helical" evidence="3">
    <location>
        <begin position="20"/>
        <end position="43"/>
    </location>
</feature>
<evidence type="ECO:0000313" key="6">
    <source>
        <dbReference type="Proteomes" id="UP000274131"/>
    </source>
</evidence>
<evidence type="ECO:0000256" key="3">
    <source>
        <dbReference type="SAM" id="Phobius"/>
    </source>
</evidence>
<evidence type="ECO:0000313" key="7">
    <source>
        <dbReference type="WBParaSite" id="EVEC_0001344201-mRNA-1"/>
    </source>
</evidence>
<keyword evidence="6" id="KW-1185">Reference proteome</keyword>
<protein>
    <submittedName>
        <fullName evidence="7">Col_cuticle_N domain-containing protein</fullName>
    </submittedName>
</protein>
<keyword evidence="3" id="KW-1133">Transmembrane helix</keyword>
<evidence type="ECO:0000256" key="1">
    <source>
        <dbReference type="ARBA" id="ARBA00022737"/>
    </source>
</evidence>
<dbReference type="GO" id="GO:0042302">
    <property type="term" value="F:structural constituent of cuticle"/>
    <property type="evidence" value="ECO:0007669"/>
    <property type="project" value="InterPro"/>
</dbReference>
<dbReference type="InterPro" id="IPR002486">
    <property type="entry name" value="Col_cuticle_N"/>
</dbReference>
<dbReference type="STRING" id="51028.A0A0N4VQY5"/>
<sequence>MADEKYTTQREDTFRCAAFLSISLSTFATLVCTLAIPIFCNYLQTVNVDMRHEIDFCKQRTENIWQEVIRTQVISSSEAQRAKRQAEVCCGCGVSPQGPPGPPGPDGADGPDGSQGPPGKDGPDAPPRVAIEKTDWCFDCP</sequence>
<dbReference type="OrthoDB" id="5872583at2759"/>
<gene>
    <name evidence="5" type="ORF">EVEC_LOCUS12581</name>
</gene>
<evidence type="ECO:0000259" key="4">
    <source>
        <dbReference type="SMART" id="SM01088"/>
    </source>
</evidence>
<keyword evidence="3" id="KW-0812">Transmembrane</keyword>
<feature type="region of interest" description="Disordered" evidence="2">
    <location>
        <begin position="94"/>
        <end position="129"/>
    </location>
</feature>
<evidence type="ECO:0000313" key="5">
    <source>
        <dbReference type="EMBL" id="VDD97830.1"/>
    </source>
</evidence>
<dbReference type="SMART" id="SM01088">
    <property type="entry name" value="Col_cuticle_N"/>
    <property type="match status" value="1"/>
</dbReference>
<reference evidence="5 6" key="2">
    <citation type="submission" date="2018-10" db="EMBL/GenBank/DDBJ databases">
        <authorList>
            <consortium name="Pathogen Informatics"/>
        </authorList>
    </citation>
    <scope>NUCLEOTIDE SEQUENCE [LARGE SCALE GENOMIC DNA]</scope>
</reference>
<keyword evidence="3" id="KW-0472">Membrane</keyword>
<dbReference type="AlphaFoldDB" id="A0A0N4VQY5"/>
<dbReference type="Proteomes" id="UP000274131">
    <property type="component" value="Unassembled WGS sequence"/>
</dbReference>
<keyword evidence="1" id="KW-0677">Repeat</keyword>
<dbReference type="WBParaSite" id="EVEC_0001344201-mRNA-1">
    <property type="protein sequence ID" value="EVEC_0001344201-mRNA-1"/>
    <property type="gene ID" value="EVEC_0001344201"/>
</dbReference>
<dbReference type="Pfam" id="PF01484">
    <property type="entry name" value="Col_cuticle_N"/>
    <property type="match status" value="1"/>
</dbReference>
<dbReference type="EMBL" id="UXUI01015322">
    <property type="protein sequence ID" value="VDD97830.1"/>
    <property type="molecule type" value="Genomic_DNA"/>
</dbReference>
<evidence type="ECO:0000256" key="2">
    <source>
        <dbReference type="SAM" id="MobiDB-lite"/>
    </source>
</evidence>
<feature type="compositionally biased region" description="Low complexity" evidence="2">
    <location>
        <begin position="106"/>
        <end position="118"/>
    </location>
</feature>
<dbReference type="Gene3D" id="1.20.5.320">
    <property type="entry name" value="6-Phosphogluconate Dehydrogenase, domain 3"/>
    <property type="match status" value="1"/>
</dbReference>
<dbReference type="PANTHER" id="PTHR24637">
    <property type="entry name" value="COLLAGEN"/>
    <property type="match status" value="1"/>
</dbReference>
<accession>A0A0N4VQY5</accession>
<name>A0A0N4VQY5_ENTVE</name>
<proteinExistence type="predicted"/>
<reference evidence="7" key="1">
    <citation type="submission" date="2017-02" db="UniProtKB">
        <authorList>
            <consortium name="WormBaseParasite"/>
        </authorList>
    </citation>
    <scope>IDENTIFICATION</scope>
</reference>
<feature type="domain" description="Nematode cuticle collagen N-terminal" evidence="4">
    <location>
        <begin position="16"/>
        <end position="68"/>
    </location>
</feature>